<organism evidence="2 3">
    <name type="scientific">Streptomyces salinarius</name>
    <dbReference type="NCBI Taxonomy" id="2762598"/>
    <lineage>
        <taxon>Bacteria</taxon>
        <taxon>Bacillati</taxon>
        <taxon>Actinomycetota</taxon>
        <taxon>Actinomycetes</taxon>
        <taxon>Kitasatosporales</taxon>
        <taxon>Streptomycetaceae</taxon>
        <taxon>Streptomyces</taxon>
    </lineage>
</organism>
<dbReference type="SUPFAM" id="SSF54909">
    <property type="entry name" value="Dimeric alpha+beta barrel"/>
    <property type="match status" value="1"/>
</dbReference>
<evidence type="ECO:0000256" key="1">
    <source>
        <dbReference type="SAM" id="Phobius"/>
    </source>
</evidence>
<keyword evidence="1" id="KW-1133">Transmembrane helix</keyword>
<keyword evidence="3" id="KW-1185">Reference proteome</keyword>
<evidence type="ECO:0000313" key="3">
    <source>
        <dbReference type="Proteomes" id="UP001614264"/>
    </source>
</evidence>
<dbReference type="InterPro" id="IPR011008">
    <property type="entry name" value="Dimeric_a/b-barrel"/>
</dbReference>
<evidence type="ECO:0000313" key="2">
    <source>
        <dbReference type="EMBL" id="MFI7873466.1"/>
    </source>
</evidence>
<dbReference type="EMBL" id="JBITPR010000046">
    <property type="protein sequence ID" value="MFI7873466.1"/>
    <property type="molecule type" value="Genomic_DNA"/>
</dbReference>
<keyword evidence="1" id="KW-0472">Membrane</keyword>
<name>A0ABW8BEM3_9ACTN</name>
<keyword evidence="1" id="KW-0812">Transmembrane</keyword>
<dbReference type="RefSeq" id="WP_165288142.1">
    <property type="nucleotide sequence ID" value="NZ_JBITPR010000046.1"/>
</dbReference>
<gene>
    <name evidence="2" type="ORF">AB4829_23030</name>
</gene>
<accession>A0ABW8BEM3</accession>
<feature type="transmembrane region" description="Helical" evidence="1">
    <location>
        <begin position="12"/>
        <end position="28"/>
    </location>
</feature>
<comment type="caution">
    <text evidence="2">The sequence shown here is derived from an EMBL/GenBank/DDBJ whole genome shotgun (WGS) entry which is preliminary data.</text>
</comment>
<proteinExistence type="predicted"/>
<dbReference type="Gene3D" id="3.30.70.100">
    <property type="match status" value="1"/>
</dbReference>
<reference evidence="2 3" key="1">
    <citation type="submission" date="2024-07" db="EMBL/GenBank/DDBJ databases">
        <title>Whole genome sequencing of Prodigiosin pigment-producing Streptomyces salinarius isolated from rhizosphere soil of Arachis hypogaea.</title>
        <authorList>
            <person name="Vidhya A."/>
            <person name="Ramya S."/>
        </authorList>
    </citation>
    <scope>NUCLEOTIDE SEQUENCE [LARGE SCALE GENOMIC DNA]</scope>
    <source>
        <strain evidence="2 3">VRMG2420</strain>
    </source>
</reference>
<protein>
    <submittedName>
        <fullName evidence="2">Uncharacterized protein</fullName>
    </submittedName>
</protein>
<sequence length="187" mass="21221">MGDQRPLPVGEAWRAVAACFVTTFALFSRHRVRMPRRLVGEQLRFADGTTARIHRETRLGSGLAKDPCTLVVAFRLRRVRGPAHALFRRESLLNTPPFVGFPGFTSKLWLAHDEMNRYRGVYEWDGQRRAELYARSLWRVLALVSVPGSIRYIVVPGLHRDDMIANSLPAGKAEPDDTAWWHTAVST</sequence>
<dbReference type="Proteomes" id="UP001614264">
    <property type="component" value="Unassembled WGS sequence"/>
</dbReference>